<proteinExistence type="predicted"/>
<keyword evidence="9" id="KW-0472">Membrane</keyword>
<organism evidence="13">
    <name type="scientific">candidate division TA06 bacterium ADurb.Bin131</name>
    <dbReference type="NCBI Taxonomy" id="1852827"/>
    <lineage>
        <taxon>Bacteria</taxon>
        <taxon>Bacteria division TA06</taxon>
    </lineage>
</organism>
<dbReference type="CDD" id="cd00130">
    <property type="entry name" value="PAS"/>
    <property type="match status" value="1"/>
</dbReference>
<dbReference type="PROSITE" id="PS50112">
    <property type="entry name" value="PAS"/>
    <property type="match status" value="1"/>
</dbReference>
<keyword evidence="3" id="KW-0597">Phosphoprotein</keyword>
<evidence type="ECO:0000259" key="11">
    <source>
        <dbReference type="PROSITE" id="PS50112"/>
    </source>
</evidence>
<evidence type="ECO:0000259" key="12">
    <source>
        <dbReference type="PROSITE" id="PS50113"/>
    </source>
</evidence>
<dbReference type="GO" id="GO:0006355">
    <property type="term" value="P:regulation of DNA-templated transcription"/>
    <property type="evidence" value="ECO:0007669"/>
    <property type="project" value="InterPro"/>
</dbReference>
<dbReference type="InterPro" id="IPR035965">
    <property type="entry name" value="PAS-like_dom_sf"/>
</dbReference>
<dbReference type="InterPro" id="IPR029016">
    <property type="entry name" value="GAF-like_dom_sf"/>
</dbReference>
<dbReference type="EC" id="2.7.13.3" evidence="2"/>
<sequence>MNYWIASIFTTIIVVGVLAWVVYSRNKFRPLNRRFPIFALNLILWSISVILVMASNNIVYSVLFIKVASIFGALLPSSFIFFASGFEVPSDGKEPEQLKKMQLLFFISALIASLCVLHPEFIEKVIVREKILNNLPGPDVVYGWPFFVFSGIIIFSMFFGLRYLYRLMRKKTGAEKVEIQYIFFSIFAGTIFAIGTVIIPPLFGNTTYSRFGPFSSIIMCSIIAYAIARYKIMNISVVVEKMFVFGSLTTALIVIYLFLLLFLNNFVRVFSSSGSMIPVIISSFIIAVSFSPLKEFITNLARTKIFHQQYNLDKITLQMRFLTDRFSNLEEGISAMIEVLQKEIDLEKEPVFIINTDDVSIKRAFSILQRSKQWQVEFKKECPILKLLESEPCIHYKDELLRFASKPLMGNAISEMNVYDSSVIIPLVVRNKLMGGVLLGGKQGGLSFLELDKKILDTFSIYIGIFIETMQLTTNLKESQMYQHFLLENLPSGVIAVNNQGSVIVFNQAAEKISGIKKKDVIGGNFETVIPESFRGLFAELLKQNIEINNKDLILSKNGNAIPLRISGSRFYSIDGSLLGAQVIFSDISQLKMLQYQAERNERLASLGILAGGIAHEIRNPLVALKTFSQLLPERFADDKFRSDYLKVVIPEIDRINHLIEQLLVFAKPRPPRMEEFDLISVIESTILLVSNQEKFRNINIQTNFNSKGIKIRADSEKIKQALLNLLFNAAEAIDKKGGVINISVSENEGKSIIEIMDNGSGISSENINKIFDPLFTTKPYGTGLGLSIVNEIIAQHNGRIYIESQDGQGTRVIIYLPLNTGVFQ</sequence>
<dbReference type="SUPFAM" id="SSF47384">
    <property type="entry name" value="Homodimeric domain of signal transducing histidine kinase"/>
    <property type="match status" value="1"/>
</dbReference>
<keyword evidence="9" id="KW-0812">Transmembrane</keyword>
<dbReference type="InterPro" id="IPR000014">
    <property type="entry name" value="PAS"/>
</dbReference>
<feature type="transmembrane region" description="Helical" evidence="9">
    <location>
        <begin position="103"/>
        <end position="122"/>
    </location>
</feature>
<evidence type="ECO:0000256" key="3">
    <source>
        <dbReference type="ARBA" id="ARBA00022553"/>
    </source>
</evidence>
<keyword evidence="5" id="KW-0547">Nucleotide-binding</keyword>
<name>A0A1V6C4Q0_UNCT6</name>
<protein>
    <recommendedName>
        <fullName evidence="2">histidine kinase</fullName>
        <ecNumber evidence="2">2.7.13.3</ecNumber>
    </recommendedName>
</protein>
<dbReference type="GO" id="GO:0005524">
    <property type="term" value="F:ATP binding"/>
    <property type="evidence" value="ECO:0007669"/>
    <property type="project" value="UniProtKB-KW"/>
</dbReference>
<dbReference type="InterPro" id="IPR013767">
    <property type="entry name" value="PAS_fold"/>
</dbReference>
<feature type="transmembrane region" description="Helical" evidence="9">
    <location>
        <begin position="177"/>
        <end position="199"/>
    </location>
</feature>
<feature type="transmembrane region" description="Helical" evidence="9">
    <location>
        <begin position="275"/>
        <end position="293"/>
    </location>
</feature>
<dbReference type="InterPro" id="IPR003661">
    <property type="entry name" value="HisK_dim/P_dom"/>
</dbReference>
<dbReference type="InterPro" id="IPR000700">
    <property type="entry name" value="PAS-assoc_C"/>
</dbReference>
<feature type="domain" description="PAS" evidence="11">
    <location>
        <begin position="486"/>
        <end position="549"/>
    </location>
</feature>
<feature type="transmembrane region" description="Helical" evidence="9">
    <location>
        <begin position="142"/>
        <end position="165"/>
    </location>
</feature>
<dbReference type="CDD" id="cd00082">
    <property type="entry name" value="HisKA"/>
    <property type="match status" value="1"/>
</dbReference>
<dbReference type="NCBIfam" id="TIGR00229">
    <property type="entry name" value="sensory_box"/>
    <property type="match status" value="1"/>
</dbReference>
<dbReference type="InterPro" id="IPR036097">
    <property type="entry name" value="HisK_dim/P_sf"/>
</dbReference>
<comment type="caution">
    <text evidence="13">The sequence shown here is derived from an EMBL/GenBank/DDBJ whole genome shotgun (WGS) entry which is preliminary data.</text>
</comment>
<feature type="domain" description="Histidine kinase" evidence="10">
    <location>
        <begin position="613"/>
        <end position="821"/>
    </location>
</feature>
<evidence type="ECO:0000313" key="13">
    <source>
        <dbReference type="EMBL" id="OQB71902.1"/>
    </source>
</evidence>
<evidence type="ECO:0000256" key="6">
    <source>
        <dbReference type="ARBA" id="ARBA00022777"/>
    </source>
</evidence>
<dbReference type="AlphaFoldDB" id="A0A1V6C4Q0"/>
<dbReference type="SMART" id="SM00388">
    <property type="entry name" value="HisKA"/>
    <property type="match status" value="1"/>
</dbReference>
<dbReference type="GO" id="GO:0000155">
    <property type="term" value="F:phosphorelay sensor kinase activity"/>
    <property type="evidence" value="ECO:0007669"/>
    <property type="project" value="InterPro"/>
</dbReference>
<accession>A0A1V6C4Q0</accession>
<evidence type="ECO:0000256" key="2">
    <source>
        <dbReference type="ARBA" id="ARBA00012438"/>
    </source>
</evidence>
<evidence type="ECO:0000256" key="4">
    <source>
        <dbReference type="ARBA" id="ARBA00022679"/>
    </source>
</evidence>
<dbReference type="Proteomes" id="UP000485562">
    <property type="component" value="Unassembled WGS sequence"/>
</dbReference>
<dbReference type="Gene3D" id="3.30.450.20">
    <property type="entry name" value="PAS domain"/>
    <property type="match status" value="1"/>
</dbReference>
<evidence type="ECO:0000259" key="10">
    <source>
        <dbReference type="PROSITE" id="PS50109"/>
    </source>
</evidence>
<keyword evidence="4 13" id="KW-0808">Transferase</keyword>
<dbReference type="PANTHER" id="PTHR43065">
    <property type="entry name" value="SENSOR HISTIDINE KINASE"/>
    <property type="match status" value="1"/>
</dbReference>
<dbReference type="InterPro" id="IPR036890">
    <property type="entry name" value="HATPase_C_sf"/>
</dbReference>
<dbReference type="PROSITE" id="PS50109">
    <property type="entry name" value="HIS_KIN"/>
    <property type="match status" value="1"/>
</dbReference>
<dbReference type="SUPFAM" id="SSF55781">
    <property type="entry name" value="GAF domain-like"/>
    <property type="match status" value="1"/>
</dbReference>
<feature type="transmembrane region" description="Helical" evidence="9">
    <location>
        <begin position="6"/>
        <end position="23"/>
    </location>
</feature>
<keyword evidence="8" id="KW-0902">Two-component regulatory system</keyword>
<dbReference type="SUPFAM" id="SSF55874">
    <property type="entry name" value="ATPase domain of HSP90 chaperone/DNA topoisomerase II/histidine kinase"/>
    <property type="match status" value="1"/>
</dbReference>
<feature type="transmembrane region" description="Helical" evidence="9">
    <location>
        <begin position="60"/>
        <end position="82"/>
    </location>
</feature>
<dbReference type="EMBL" id="MWDQ01000147">
    <property type="protein sequence ID" value="OQB71902.1"/>
    <property type="molecule type" value="Genomic_DNA"/>
</dbReference>
<dbReference type="Gene3D" id="1.10.287.130">
    <property type="match status" value="1"/>
</dbReference>
<evidence type="ECO:0000256" key="5">
    <source>
        <dbReference type="ARBA" id="ARBA00022741"/>
    </source>
</evidence>
<dbReference type="Gene3D" id="3.30.450.40">
    <property type="match status" value="1"/>
</dbReference>
<keyword evidence="9" id="KW-1133">Transmembrane helix</keyword>
<dbReference type="PANTHER" id="PTHR43065:SF10">
    <property type="entry name" value="PEROXIDE STRESS-ACTIVATED HISTIDINE KINASE MAK3"/>
    <property type="match status" value="1"/>
</dbReference>
<evidence type="ECO:0000256" key="9">
    <source>
        <dbReference type="SAM" id="Phobius"/>
    </source>
</evidence>
<feature type="transmembrane region" description="Helical" evidence="9">
    <location>
        <begin position="242"/>
        <end position="263"/>
    </location>
</feature>
<dbReference type="InterPro" id="IPR004358">
    <property type="entry name" value="Sig_transdc_His_kin-like_C"/>
</dbReference>
<keyword evidence="7" id="KW-0067">ATP-binding</keyword>
<dbReference type="Pfam" id="PF00512">
    <property type="entry name" value="HisKA"/>
    <property type="match status" value="1"/>
</dbReference>
<reference evidence="13" key="1">
    <citation type="submission" date="2017-02" db="EMBL/GenBank/DDBJ databases">
        <title>Delving into the versatile metabolic prowess of the omnipresent phylum Bacteroidetes.</title>
        <authorList>
            <person name="Nobu M.K."/>
            <person name="Mei R."/>
            <person name="Narihiro T."/>
            <person name="Kuroda K."/>
            <person name="Liu W.-T."/>
        </authorList>
    </citation>
    <scope>NUCLEOTIDE SEQUENCE</scope>
    <source>
        <strain evidence="13">ADurb.Bin131</strain>
    </source>
</reference>
<evidence type="ECO:0000256" key="8">
    <source>
        <dbReference type="ARBA" id="ARBA00023012"/>
    </source>
</evidence>
<dbReference type="Pfam" id="PF16927">
    <property type="entry name" value="HisKA_7TM"/>
    <property type="match status" value="1"/>
</dbReference>
<dbReference type="PROSITE" id="PS50113">
    <property type="entry name" value="PAC"/>
    <property type="match status" value="1"/>
</dbReference>
<evidence type="ECO:0000256" key="1">
    <source>
        <dbReference type="ARBA" id="ARBA00000085"/>
    </source>
</evidence>
<keyword evidence="6" id="KW-0418">Kinase</keyword>
<dbReference type="Pfam" id="PF00989">
    <property type="entry name" value="PAS"/>
    <property type="match status" value="1"/>
</dbReference>
<dbReference type="SUPFAM" id="SSF55785">
    <property type="entry name" value="PYP-like sensor domain (PAS domain)"/>
    <property type="match status" value="1"/>
</dbReference>
<dbReference type="InterPro" id="IPR003594">
    <property type="entry name" value="HATPase_dom"/>
</dbReference>
<gene>
    <name evidence="13" type="primary">zraS_2</name>
    <name evidence="13" type="ORF">BWX89_01569</name>
</gene>
<dbReference type="Gene3D" id="3.30.565.10">
    <property type="entry name" value="Histidine kinase-like ATPase, C-terminal domain"/>
    <property type="match status" value="1"/>
</dbReference>
<comment type="catalytic activity">
    <reaction evidence="1">
        <text>ATP + protein L-histidine = ADP + protein N-phospho-L-histidine.</text>
        <dbReference type="EC" id="2.7.13.3"/>
    </reaction>
</comment>
<dbReference type="InterPro" id="IPR031621">
    <property type="entry name" value="HisKA_7TM"/>
</dbReference>
<dbReference type="SMART" id="SM00387">
    <property type="entry name" value="HATPase_c"/>
    <property type="match status" value="1"/>
</dbReference>
<evidence type="ECO:0000256" key="7">
    <source>
        <dbReference type="ARBA" id="ARBA00022840"/>
    </source>
</evidence>
<dbReference type="InterPro" id="IPR005467">
    <property type="entry name" value="His_kinase_dom"/>
</dbReference>
<dbReference type="PRINTS" id="PR00344">
    <property type="entry name" value="BCTRLSENSOR"/>
</dbReference>
<feature type="domain" description="PAC" evidence="12">
    <location>
        <begin position="544"/>
        <end position="600"/>
    </location>
</feature>
<dbReference type="Pfam" id="PF02518">
    <property type="entry name" value="HATPase_c"/>
    <property type="match status" value="1"/>
</dbReference>
<feature type="transmembrane region" description="Helical" evidence="9">
    <location>
        <begin position="35"/>
        <end position="54"/>
    </location>
</feature>
<dbReference type="SMART" id="SM00091">
    <property type="entry name" value="PAS"/>
    <property type="match status" value="1"/>
</dbReference>